<dbReference type="CDD" id="cd09904">
    <property type="entry name" value="H3TH_XPG"/>
    <property type="match status" value="1"/>
</dbReference>
<feature type="region of interest" description="Disordered" evidence="13">
    <location>
        <begin position="128"/>
        <end position="152"/>
    </location>
</feature>
<comment type="similarity">
    <text evidence="3">Belongs to the XPG/RAD2 endonuclease family. XPG subfamily.</text>
</comment>
<dbReference type="Gene3D" id="3.40.50.1010">
    <property type="entry name" value="5'-nuclease"/>
    <property type="match status" value="2"/>
</dbReference>
<keyword evidence="11" id="KW-0539">Nucleus</keyword>
<evidence type="ECO:0000259" key="14">
    <source>
        <dbReference type="SMART" id="SM00484"/>
    </source>
</evidence>
<dbReference type="SMART" id="SM00279">
    <property type="entry name" value="HhH2"/>
    <property type="match status" value="1"/>
</dbReference>
<feature type="region of interest" description="Disordered" evidence="13">
    <location>
        <begin position="1347"/>
        <end position="1431"/>
    </location>
</feature>
<dbReference type="PROSITE" id="PS00841">
    <property type="entry name" value="XPG_1"/>
    <property type="match status" value="1"/>
</dbReference>
<feature type="compositionally biased region" description="Basic and acidic residues" evidence="13">
    <location>
        <begin position="1347"/>
        <end position="1364"/>
    </location>
</feature>
<keyword evidence="12" id="KW-0175">Coiled coil</keyword>
<dbReference type="GO" id="GO:0003697">
    <property type="term" value="F:single-stranded DNA binding"/>
    <property type="evidence" value="ECO:0007669"/>
    <property type="project" value="InterPro"/>
</dbReference>
<evidence type="ECO:0000313" key="17">
    <source>
        <dbReference type="Proteomes" id="UP001152484"/>
    </source>
</evidence>
<dbReference type="GO" id="GO:0006289">
    <property type="term" value="P:nucleotide-excision repair"/>
    <property type="evidence" value="ECO:0007669"/>
    <property type="project" value="InterPro"/>
</dbReference>
<dbReference type="InterPro" id="IPR019974">
    <property type="entry name" value="XPG_CS"/>
</dbReference>
<dbReference type="InterPro" id="IPR006086">
    <property type="entry name" value="XPG-I_dom"/>
</dbReference>
<evidence type="ECO:0000256" key="5">
    <source>
        <dbReference type="ARBA" id="ARBA00022723"/>
    </source>
</evidence>
<dbReference type="Gene3D" id="1.10.150.20">
    <property type="entry name" value="5' to 3' exonuclease, C-terminal subdomain"/>
    <property type="match status" value="1"/>
</dbReference>
<dbReference type="PRINTS" id="PR00066">
    <property type="entry name" value="XRODRMPGMNTG"/>
</dbReference>
<evidence type="ECO:0000256" key="13">
    <source>
        <dbReference type="SAM" id="MobiDB-lite"/>
    </source>
</evidence>
<feature type="region of interest" description="Disordered" evidence="13">
    <location>
        <begin position="454"/>
        <end position="485"/>
    </location>
</feature>
<sequence length="1477" mass="164999">MGVHGLWELLAPVGRRVSVETLVGKRLAIDASIWMIQFMKAMREEKGDMVRNAHLLGFFRRICKLLYLRTKPVFVFDGGTPALKRRTVIARRRQRENAQAKIRKTAEKLLLNHLKAMRLKELAADLDNQREKNVSKGKSVVSEDTDTVQEMSEGHCVSANLEKQQNESDPKGKKVVFEESDAPKKISQENAFASNGFSNQNEVDEMLAASIAAEEDDSFFPDASTSAAGANEDDDDDEDEEMILPPMHGKIDPSILAALPPSMQLDLLVQMRERLMAENRQKYQKVKKAPEKFSELQIQAYLKTVAFRREIDEVQKSASGKGISGVKVSRIASEANREFIFSSSFTGDKQALASAGENQNKNENNLMETPRENCLATMVKNDTPAQKSSVALESFLEEPEGIIHDDVETYLDERGRVRVSRVRAMGIRMTRDLQRNLDLMKEVEQERVVHNKNASDLPNDSTVNRNTATPHEKTKNMNSSDTDHGQMTCGTVENEASLLKTGTSLEISFEEEKSHNGGDDDLFDSLVRGTPILDFSISNSASGFEWEEGYTQDNLGVPSGNSASDVEWEEGDTQDYLGMPNGPNDDFREGSELALTEGGVLNDESEVEWEEGSLDIHKGGLSFSCEERNASKGDLDEEANFQEAIRRSLQDIKDQRSVGESSTGASQNIIGDSTKGTILESDWQEKSHSQHKRMEIEILHQPGLRSESLTYIKANGTTDGLEITEPNNSLNTHLDPESIDTLRQREILKGKAYDNADPCNHVETQLARPVIENMGQGGISTGTVCSESQFKDLGGSGNLSPKVLEEAGTDVEEMRKHMVGMQSGHTINEEASDDLICDIELRKTSPSVPVSDTCSAQISDEVRDQDDIVGKRDEFMGSPVDGNIQRDHAEFTAESLEEEIITLGEERKELVNEQRRLERNAESVTSEMFAECQELLQIFGLPYIIAPMEAEAQCAYMELVDMVDGVVTDDSDTFLFGARCVYKNIFDDRKYVETYLMKDIENEIGLDREKLIHMAMLLGSDYTEGVSGIGIVNAIEVLNAFLEKDGLRKFREWVESPDPTILGKVDVQAGCSSSNILQPDDDHQKIKQIFMNKHRNVSKNWHIPSSFPSDAVVSAYDAPQVDKSKESFSWGKPDVSVLRKLCWEKFGWTIQKTDELITPVLKEYNKHETQLRLEAFYAFNERFAKIRSTRIKKAVKGMTCSQSLELMDDTAEYTPARKRKQKVKPNDDEKGNNFKNGNDDDNKNAKKASAKKPRKSKGDLLQSEGAGSRKRPKAGGGCLGGRQRKKISRSRSNETSSADGIDSDAGEAIDSEKLEVSHVRRSVRPRKIVSYTDDLEDDEYSKVDHSISDEELTRRESMEWKEMESDTVQLADGESNNPVEQLSKDYLESGGGFCLDEEDETNRGFGDDNTTTPQESADFPHRSSDQEDNIETEANVNETANEYGSKVVNSQDDNDLIFSGAASSLLAMPNLRRKRKV</sequence>
<dbReference type="PROSITE" id="PS00842">
    <property type="entry name" value="XPG_2"/>
    <property type="match status" value="1"/>
</dbReference>
<dbReference type="InterPro" id="IPR006085">
    <property type="entry name" value="XPG_DNA_repair_N"/>
</dbReference>
<feature type="coiled-coil region" evidence="12">
    <location>
        <begin position="893"/>
        <end position="927"/>
    </location>
</feature>
<evidence type="ECO:0000256" key="7">
    <source>
        <dbReference type="ARBA" id="ARBA00022763"/>
    </source>
</evidence>
<keyword evidence="4" id="KW-0540">Nuclease</keyword>
<feature type="region of interest" description="Disordered" evidence="13">
    <location>
        <begin position="220"/>
        <end position="241"/>
    </location>
</feature>
<dbReference type="InterPro" id="IPR036279">
    <property type="entry name" value="5-3_exonuclease_C_sf"/>
</dbReference>
<proteinExistence type="inferred from homology"/>
<evidence type="ECO:0000256" key="2">
    <source>
        <dbReference type="ARBA" id="ARBA00004123"/>
    </source>
</evidence>
<feature type="compositionally biased region" description="Polar residues" evidence="13">
    <location>
        <begin position="454"/>
        <end position="469"/>
    </location>
</feature>
<protein>
    <recommendedName>
        <fullName evidence="18">DNA repair protein UVH3</fullName>
    </recommendedName>
</protein>
<feature type="compositionally biased region" description="Basic and acidic residues" evidence="13">
    <location>
        <begin position="1224"/>
        <end position="1244"/>
    </location>
</feature>
<gene>
    <name evidence="16" type="ORF">CEURO_LOCUS11314</name>
</gene>
<organism evidence="16 17">
    <name type="scientific">Cuscuta europaea</name>
    <name type="common">European dodder</name>
    <dbReference type="NCBI Taxonomy" id="41803"/>
    <lineage>
        <taxon>Eukaryota</taxon>
        <taxon>Viridiplantae</taxon>
        <taxon>Streptophyta</taxon>
        <taxon>Embryophyta</taxon>
        <taxon>Tracheophyta</taxon>
        <taxon>Spermatophyta</taxon>
        <taxon>Magnoliopsida</taxon>
        <taxon>eudicotyledons</taxon>
        <taxon>Gunneridae</taxon>
        <taxon>Pentapetalae</taxon>
        <taxon>asterids</taxon>
        <taxon>lamiids</taxon>
        <taxon>Solanales</taxon>
        <taxon>Convolvulaceae</taxon>
        <taxon>Cuscuteae</taxon>
        <taxon>Cuscuta</taxon>
        <taxon>Cuscuta subgen. Cuscuta</taxon>
    </lineage>
</organism>
<dbReference type="PANTHER" id="PTHR16171:SF7">
    <property type="entry name" value="DNA REPAIR PROTEIN RAD2"/>
    <property type="match status" value="1"/>
</dbReference>
<evidence type="ECO:0000256" key="6">
    <source>
        <dbReference type="ARBA" id="ARBA00022759"/>
    </source>
</evidence>
<feature type="region of interest" description="Disordered" evidence="13">
    <location>
        <begin position="1211"/>
        <end position="1320"/>
    </location>
</feature>
<keyword evidence="5" id="KW-0479">Metal-binding</keyword>
<dbReference type="GO" id="GO:0046872">
    <property type="term" value="F:metal ion binding"/>
    <property type="evidence" value="ECO:0007669"/>
    <property type="project" value="UniProtKB-KW"/>
</dbReference>
<dbReference type="InterPro" id="IPR029060">
    <property type="entry name" value="PIN-like_dom_sf"/>
</dbReference>
<dbReference type="SMART" id="SM00484">
    <property type="entry name" value="XPGI"/>
    <property type="match status" value="1"/>
</dbReference>
<dbReference type="InterPro" id="IPR008918">
    <property type="entry name" value="HhH2"/>
</dbReference>
<keyword evidence="17" id="KW-1185">Reference proteome</keyword>
<evidence type="ECO:0000256" key="4">
    <source>
        <dbReference type="ARBA" id="ARBA00022722"/>
    </source>
</evidence>
<evidence type="ECO:0000256" key="3">
    <source>
        <dbReference type="ARBA" id="ARBA00005283"/>
    </source>
</evidence>
<keyword evidence="6" id="KW-0255">Endonuclease</keyword>
<dbReference type="Pfam" id="PF00752">
    <property type="entry name" value="XPG_N"/>
    <property type="match status" value="1"/>
</dbReference>
<dbReference type="SUPFAM" id="SSF88723">
    <property type="entry name" value="PIN domain-like"/>
    <property type="match status" value="1"/>
</dbReference>
<comment type="subcellular location">
    <subcellularLocation>
        <location evidence="2">Nucleus</location>
    </subcellularLocation>
</comment>
<dbReference type="InterPro" id="IPR001044">
    <property type="entry name" value="XPG/Rad2_eukaryotes"/>
</dbReference>
<dbReference type="GO" id="GO:0016788">
    <property type="term" value="F:hydrolase activity, acting on ester bonds"/>
    <property type="evidence" value="ECO:0007669"/>
    <property type="project" value="InterPro"/>
</dbReference>
<evidence type="ECO:0000256" key="10">
    <source>
        <dbReference type="ARBA" id="ARBA00023204"/>
    </source>
</evidence>
<dbReference type="PANTHER" id="PTHR16171">
    <property type="entry name" value="DNA REPAIR PROTEIN COMPLEMENTING XP-G CELLS-RELATED"/>
    <property type="match status" value="1"/>
</dbReference>
<evidence type="ECO:0000256" key="1">
    <source>
        <dbReference type="ARBA" id="ARBA00001946"/>
    </source>
</evidence>
<dbReference type="EMBL" id="CAMAPE010000025">
    <property type="protein sequence ID" value="CAH9090713.1"/>
    <property type="molecule type" value="Genomic_DNA"/>
</dbReference>
<dbReference type="SUPFAM" id="SSF47807">
    <property type="entry name" value="5' to 3' exonuclease, C-terminal subdomain"/>
    <property type="match status" value="1"/>
</dbReference>
<accession>A0A9P0Z882</accession>
<dbReference type="Proteomes" id="UP001152484">
    <property type="component" value="Unassembled WGS sequence"/>
</dbReference>
<dbReference type="OrthoDB" id="31113at2759"/>
<dbReference type="PRINTS" id="PR00853">
    <property type="entry name" value="XPGRADSUPER"/>
</dbReference>
<keyword evidence="8" id="KW-0378">Hydrolase</keyword>
<dbReference type="GO" id="GO:0004520">
    <property type="term" value="F:DNA endonuclease activity"/>
    <property type="evidence" value="ECO:0007669"/>
    <property type="project" value="TreeGrafter"/>
</dbReference>
<evidence type="ECO:0000259" key="15">
    <source>
        <dbReference type="SMART" id="SM00485"/>
    </source>
</evidence>
<dbReference type="GO" id="GO:0005634">
    <property type="term" value="C:nucleus"/>
    <property type="evidence" value="ECO:0007669"/>
    <property type="project" value="UniProtKB-SubCell"/>
</dbReference>
<keyword evidence="7" id="KW-0227">DNA damage</keyword>
<keyword evidence="10" id="KW-0234">DNA repair</keyword>
<evidence type="ECO:0000256" key="11">
    <source>
        <dbReference type="ARBA" id="ARBA00023242"/>
    </source>
</evidence>
<comment type="cofactor">
    <cofactor evidence="1">
        <name>Mg(2+)</name>
        <dbReference type="ChEBI" id="CHEBI:18420"/>
    </cofactor>
</comment>
<dbReference type="InterPro" id="IPR006084">
    <property type="entry name" value="XPG/Rad2"/>
</dbReference>
<reference evidence="16" key="1">
    <citation type="submission" date="2022-07" db="EMBL/GenBank/DDBJ databases">
        <authorList>
            <person name="Macas J."/>
            <person name="Novak P."/>
            <person name="Neumann P."/>
        </authorList>
    </citation>
    <scope>NUCLEOTIDE SEQUENCE</scope>
</reference>
<dbReference type="FunFam" id="1.10.150.20:FF:000050">
    <property type="entry name" value="DNA repair protein UVH3"/>
    <property type="match status" value="1"/>
</dbReference>
<feature type="compositionally biased region" description="Acidic residues" evidence="13">
    <location>
        <begin position="231"/>
        <end position="241"/>
    </location>
</feature>
<evidence type="ECO:0000256" key="12">
    <source>
        <dbReference type="SAM" id="Coils"/>
    </source>
</evidence>
<name>A0A9P0Z882_CUSEU</name>
<keyword evidence="9" id="KW-0460">Magnesium</keyword>
<feature type="compositionally biased region" description="Basic residues" evidence="13">
    <location>
        <begin position="1245"/>
        <end position="1255"/>
    </location>
</feature>
<dbReference type="Pfam" id="PF00867">
    <property type="entry name" value="XPG_I"/>
    <property type="match status" value="1"/>
</dbReference>
<evidence type="ECO:0000256" key="8">
    <source>
        <dbReference type="ARBA" id="ARBA00022801"/>
    </source>
</evidence>
<evidence type="ECO:0000313" key="16">
    <source>
        <dbReference type="EMBL" id="CAH9090713.1"/>
    </source>
</evidence>
<comment type="caution">
    <text evidence="16">The sequence shown here is derived from an EMBL/GenBank/DDBJ whole genome shotgun (WGS) entry which is preliminary data.</text>
</comment>
<dbReference type="CDD" id="cd09868">
    <property type="entry name" value="PIN_XPG_RAD2"/>
    <property type="match status" value="2"/>
</dbReference>
<feature type="domain" description="XPG N-terminal" evidence="15">
    <location>
        <begin position="1"/>
        <end position="98"/>
    </location>
</feature>
<dbReference type="FunFam" id="3.40.50.1010:FF:000031">
    <property type="entry name" value="DNA repair protein UVH3"/>
    <property type="match status" value="1"/>
</dbReference>
<dbReference type="FunFam" id="3.40.50.1010:FF:000029">
    <property type="entry name" value="DNA repair protein UVH3"/>
    <property type="match status" value="1"/>
</dbReference>
<evidence type="ECO:0008006" key="18">
    <source>
        <dbReference type="Google" id="ProtNLM"/>
    </source>
</evidence>
<evidence type="ECO:0000256" key="9">
    <source>
        <dbReference type="ARBA" id="ARBA00022842"/>
    </source>
</evidence>
<feature type="domain" description="XPG-I" evidence="14">
    <location>
        <begin position="937"/>
        <end position="1006"/>
    </location>
</feature>
<dbReference type="SMART" id="SM00485">
    <property type="entry name" value="XPGN"/>
    <property type="match status" value="1"/>
</dbReference>